<dbReference type="Pfam" id="PF01966">
    <property type="entry name" value="HD"/>
    <property type="match status" value="1"/>
</dbReference>
<dbReference type="STRING" id="1837282.A6F49_02265"/>
<comment type="caution">
    <text evidence="2">The sequence shown here is derived from an EMBL/GenBank/DDBJ whole genome shotgun (WGS) entry which is preliminary data.</text>
</comment>
<dbReference type="OrthoDB" id="942406at2"/>
<evidence type="ECO:0000313" key="2">
    <source>
        <dbReference type="EMBL" id="OAV51128.1"/>
    </source>
</evidence>
<evidence type="ECO:0000259" key="1">
    <source>
        <dbReference type="Pfam" id="PF01966"/>
    </source>
</evidence>
<dbReference type="InterPro" id="IPR006674">
    <property type="entry name" value="HD_domain"/>
</dbReference>
<dbReference type="GO" id="GO:0016787">
    <property type="term" value="F:hydrolase activity"/>
    <property type="evidence" value="ECO:0007669"/>
    <property type="project" value="UniProtKB-KW"/>
</dbReference>
<sequence>MTLQELTAAFAEQYAQRPIPADGPIDTSHIDTTPDTDEFDAVWQQVIAETRARGNDFHLPLSVAYARRLCDAYPQADRELVLVATLLHDTGWAHVDEDRIISEGFRGDWRKSDIRFEHELQGCEVAKRVLPGLGYSDEFIAKVTAIIDGHDTRQEAHSIEDALMRDADRSWRFDRVGIALASGWFGQTPDYYTDRLEEEIIPELITEAAIAMAHADLKRSRDLLKTAVLR</sequence>
<dbReference type="SUPFAM" id="SSF109604">
    <property type="entry name" value="HD-domain/PDEase-like"/>
    <property type="match status" value="1"/>
</dbReference>
<dbReference type="AlphaFoldDB" id="A0A1B7LUJ0"/>
<keyword evidence="3" id="KW-1185">Reference proteome</keyword>
<gene>
    <name evidence="2" type="ORF">A6F49_02265</name>
</gene>
<evidence type="ECO:0000313" key="3">
    <source>
        <dbReference type="Proteomes" id="UP000078292"/>
    </source>
</evidence>
<keyword evidence="2" id="KW-0378">Hydrolase</keyword>
<organism evidence="2 3">
    <name type="scientific">Enteractinococcus helveticum</name>
    <dbReference type="NCBI Taxonomy" id="1837282"/>
    <lineage>
        <taxon>Bacteria</taxon>
        <taxon>Bacillati</taxon>
        <taxon>Actinomycetota</taxon>
        <taxon>Actinomycetes</taxon>
        <taxon>Micrococcales</taxon>
        <taxon>Micrococcaceae</taxon>
    </lineage>
</organism>
<dbReference type="InterPro" id="IPR003607">
    <property type="entry name" value="HD/PDEase_dom"/>
</dbReference>
<name>A0A1B7LUJ0_9MICC</name>
<protein>
    <submittedName>
        <fullName evidence="2">Hydrolase</fullName>
    </submittedName>
</protein>
<dbReference type="EMBL" id="LXEY01000117">
    <property type="protein sequence ID" value="OAV51128.1"/>
    <property type="molecule type" value="Genomic_DNA"/>
</dbReference>
<dbReference type="Gene3D" id="1.10.3210.10">
    <property type="entry name" value="Hypothetical protein af1432"/>
    <property type="match status" value="1"/>
</dbReference>
<feature type="domain" description="HD" evidence="1">
    <location>
        <begin position="64"/>
        <end position="169"/>
    </location>
</feature>
<dbReference type="CDD" id="cd00077">
    <property type="entry name" value="HDc"/>
    <property type="match status" value="1"/>
</dbReference>
<reference evidence="2 3" key="1">
    <citation type="submission" date="2016-04" db="EMBL/GenBank/DDBJ databases">
        <title>First whole genome shotgun sequence of the bacterium Enteractinococcus sp. strain UASWS1574.</title>
        <authorList>
            <person name="Crovadore J."/>
            <person name="Chablais R."/>
            <person name="Lefort F."/>
        </authorList>
    </citation>
    <scope>NUCLEOTIDE SEQUENCE [LARGE SCALE GENOMIC DNA]</scope>
    <source>
        <strain evidence="2 3">UASWS1574</strain>
    </source>
</reference>
<dbReference type="Proteomes" id="UP000078292">
    <property type="component" value="Unassembled WGS sequence"/>
</dbReference>
<accession>A0A1B7LUJ0</accession>
<proteinExistence type="predicted"/>
<dbReference type="RefSeq" id="WP_043055798.1">
    <property type="nucleotide sequence ID" value="NZ_LXEY01000117.1"/>
</dbReference>